<evidence type="ECO:0000256" key="11">
    <source>
        <dbReference type="RuleBase" id="RU363032"/>
    </source>
</evidence>
<keyword evidence="5 11" id="KW-0813">Transport</keyword>
<reference evidence="14 15" key="1">
    <citation type="submission" date="2020-12" db="EMBL/GenBank/DDBJ databases">
        <authorList>
            <person name="Zheng R.K."/>
            <person name="Sun C.M."/>
        </authorList>
    </citation>
    <scope>NUCLEOTIDE SEQUENCE [LARGE SCALE GENOMIC DNA]</scope>
    <source>
        <strain evidence="14 15">ZRK001</strain>
    </source>
</reference>
<feature type="transmembrane region" description="Helical" evidence="11">
    <location>
        <begin position="94"/>
        <end position="113"/>
    </location>
</feature>
<dbReference type="RefSeq" id="WP_200335061.1">
    <property type="nucleotide sequence ID" value="NZ_CP066786.1"/>
</dbReference>
<dbReference type="KEGG" id="mlut:JET14_17080"/>
<sequence length="297" mass="32634">MSTAVSSLARSAAAPATRRGRFRYHRLLFHVTATLVAALFLAPLVWVVLASFRTPAESTQPPLPPWPTEGFSISSYERLENFGQSVLHYSGNSLFVAVGTSALTILVAILAGYGFSRYRFPFKGFAFVLILSTMMIPFQSILTPLFLLLAKMGLQNTLIGLVFIYSTLQLPFSVFMMRNAFDAVPKEIEEAARMDGVRGVRMLVQVMGPLVLPGVVTVGLFAFLNAWNEFLAALVLLTDQSKFTLPVLMTAVRYGRYGSVDWGAVQAGVTLMMIPCMILFLILQRSYIRGLTAGAVK</sequence>
<dbReference type="GO" id="GO:0055085">
    <property type="term" value="P:transmembrane transport"/>
    <property type="evidence" value="ECO:0007669"/>
    <property type="project" value="InterPro"/>
</dbReference>
<feature type="transmembrane region" description="Helical" evidence="11">
    <location>
        <begin position="262"/>
        <end position="283"/>
    </location>
</feature>
<keyword evidence="7 11" id="KW-0812">Transmembrane</keyword>
<organism evidence="14 15">
    <name type="scientific">Martelella lutilitoris</name>
    <dbReference type="NCBI Taxonomy" id="2583532"/>
    <lineage>
        <taxon>Bacteria</taxon>
        <taxon>Pseudomonadati</taxon>
        <taxon>Pseudomonadota</taxon>
        <taxon>Alphaproteobacteria</taxon>
        <taxon>Hyphomicrobiales</taxon>
        <taxon>Aurantimonadaceae</taxon>
        <taxon>Martelella</taxon>
    </lineage>
</organism>
<evidence type="ECO:0000313" key="14">
    <source>
        <dbReference type="EMBL" id="QQM29982.1"/>
    </source>
</evidence>
<evidence type="ECO:0000256" key="6">
    <source>
        <dbReference type="ARBA" id="ARBA00022475"/>
    </source>
</evidence>
<evidence type="ECO:0000259" key="13">
    <source>
        <dbReference type="PROSITE" id="PS50928"/>
    </source>
</evidence>
<protein>
    <recommendedName>
        <fullName evidence="4 12">sn-glycerol-3-phosphate transport system permease protein UgpE</fullName>
    </recommendedName>
</protein>
<keyword evidence="6 12" id="KW-1003">Cell membrane</keyword>
<dbReference type="AlphaFoldDB" id="A0A7T7HIY1"/>
<dbReference type="Pfam" id="PF00528">
    <property type="entry name" value="BPD_transp_1"/>
    <property type="match status" value="1"/>
</dbReference>
<comment type="similarity">
    <text evidence="2 11">Belongs to the binding-protein-dependent transport system permease family.</text>
</comment>
<dbReference type="PANTHER" id="PTHR43744:SF8">
    <property type="entry name" value="SN-GLYCEROL-3-PHOSPHATE TRANSPORT SYSTEM PERMEASE PROTEIN UGPE"/>
    <property type="match status" value="1"/>
</dbReference>
<dbReference type="Gene3D" id="1.10.3720.10">
    <property type="entry name" value="MetI-like"/>
    <property type="match status" value="1"/>
</dbReference>
<feature type="transmembrane region" description="Helical" evidence="11">
    <location>
        <begin position="125"/>
        <end position="146"/>
    </location>
</feature>
<keyword evidence="8 11" id="KW-1133">Transmembrane helix</keyword>
<evidence type="ECO:0000256" key="1">
    <source>
        <dbReference type="ARBA" id="ARBA00004651"/>
    </source>
</evidence>
<feature type="transmembrane region" description="Helical" evidence="11">
    <location>
        <begin position="27"/>
        <end position="49"/>
    </location>
</feature>
<comment type="subunit">
    <text evidence="3 12">The complex is composed of two ATP-binding proteins (UgpC), two transmembrane proteins (UgpA and UgpE) and a solute-binding protein (UgpB).</text>
</comment>
<evidence type="ECO:0000256" key="10">
    <source>
        <dbReference type="ARBA" id="ARBA00037054"/>
    </source>
</evidence>
<dbReference type="CDD" id="cd06261">
    <property type="entry name" value="TM_PBP2"/>
    <property type="match status" value="1"/>
</dbReference>
<keyword evidence="9 11" id="KW-0472">Membrane</keyword>
<feature type="domain" description="ABC transmembrane type-1" evidence="13">
    <location>
        <begin position="90"/>
        <end position="283"/>
    </location>
</feature>
<evidence type="ECO:0000256" key="12">
    <source>
        <dbReference type="RuleBase" id="RU363056"/>
    </source>
</evidence>
<feature type="transmembrane region" description="Helical" evidence="11">
    <location>
        <begin position="158"/>
        <end position="181"/>
    </location>
</feature>
<evidence type="ECO:0000256" key="8">
    <source>
        <dbReference type="ARBA" id="ARBA00022989"/>
    </source>
</evidence>
<evidence type="ECO:0000256" key="9">
    <source>
        <dbReference type="ARBA" id="ARBA00023136"/>
    </source>
</evidence>
<dbReference type="SUPFAM" id="SSF161098">
    <property type="entry name" value="MetI-like"/>
    <property type="match status" value="1"/>
</dbReference>
<evidence type="ECO:0000256" key="7">
    <source>
        <dbReference type="ARBA" id="ARBA00022692"/>
    </source>
</evidence>
<name>A0A7T7HIY1_9HYPH</name>
<comment type="subcellular location">
    <subcellularLocation>
        <location evidence="12">Cell inner membrane</location>
        <topology evidence="12">Multi-pass membrane protein</topology>
    </subcellularLocation>
    <subcellularLocation>
        <location evidence="1 11">Cell membrane</location>
        <topology evidence="1 11">Multi-pass membrane protein</topology>
    </subcellularLocation>
</comment>
<evidence type="ECO:0000313" key="15">
    <source>
        <dbReference type="Proteomes" id="UP000596083"/>
    </source>
</evidence>
<dbReference type="InterPro" id="IPR035906">
    <property type="entry name" value="MetI-like_sf"/>
</dbReference>
<evidence type="ECO:0000256" key="2">
    <source>
        <dbReference type="ARBA" id="ARBA00009306"/>
    </source>
</evidence>
<dbReference type="PROSITE" id="PS50928">
    <property type="entry name" value="ABC_TM1"/>
    <property type="match status" value="1"/>
</dbReference>
<keyword evidence="12" id="KW-0997">Cell inner membrane</keyword>
<dbReference type="InterPro" id="IPR000515">
    <property type="entry name" value="MetI-like"/>
</dbReference>
<comment type="function">
    <text evidence="10 12">Part of the ABC transporter complex UgpBAEC involved in sn-glycerol-3-phosphate (G3P) import. Probably responsible for the translocation of the substrate across the membrane.</text>
</comment>
<proteinExistence type="inferred from homology"/>
<dbReference type="EMBL" id="CP066786">
    <property type="protein sequence ID" value="QQM29982.1"/>
    <property type="molecule type" value="Genomic_DNA"/>
</dbReference>
<dbReference type="PANTHER" id="PTHR43744">
    <property type="entry name" value="ABC TRANSPORTER PERMEASE PROTEIN MG189-RELATED-RELATED"/>
    <property type="match status" value="1"/>
</dbReference>
<accession>A0A7T7HIY1</accession>
<evidence type="ECO:0000256" key="4">
    <source>
        <dbReference type="ARBA" id="ARBA00020515"/>
    </source>
</evidence>
<evidence type="ECO:0000256" key="3">
    <source>
        <dbReference type="ARBA" id="ARBA00011557"/>
    </source>
</evidence>
<evidence type="ECO:0000256" key="5">
    <source>
        <dbReference type="ARBA" id="ARBA00022448"/>
    </source>
</evidence>
<dbReference type="GO" id="GO:0005886">
    <property type="term" value="C:plasma membrane"/>
    <property type="evidence" value="ECO:0007669"/>
    <property type="project" value="UniProtKB-SubCell"/>
</dbReference>
<gene>
    <name evidence="12" type="primary">ugpE</name>
    <name evidence="14" type="ORF">JET14_17080</name>
</gene>
<dbReference type="Proteomes" id="UP000596083">
    <property type="component" value="Chromosome"/>
</dbReference>
<feature type="transmembrane region" description="Helical" evidence="11">
    <location>
        <begin position="202"/>
        <end position="227"/>
    </location>
</feature>